<dbReference type="NCBIfam" id="NF005214">
    <property type="entry name" value="PRK06701.1"/>
    <property type="match status" value="1"/>
</dbReference>
<feature type="compositionally biased region" description="Polar residues" evidence="3">
    <location>
        <begin position="1"/>
        <end position="13"/>
    </location>
</feature>
<dbReference type="GO" id="GO:0016614">
    <property type="term" value="F:oxidoreductase activity, acting on CH-OH group of donors"/>
    <property type="evidence" value="ECO:0007669"/>
    <property type="project" value="UniProtKB-ARBA"/>
</dbReference>
<dbReference type="STRING" id="531814.SAMN04487944_102128"/>
<reference evidence="4 5" key="1">
    <citation type="submission" date="2016-10" db="EMBL/GenBank/DDBJ databases">
        <authorList>
            <person name="de Groot N.N."/>
        </authorList>
    </citation>
    <scope>NUCLEOTIDE SEQUENCE [LARGE SCALE GENOMIC DNA]</scope>
    <source>
        <strain evidence="4 5">CGMCC 1.7727</strain>
    </source>
</reference>
<protein>
    <submittedName>
        <fullName evidence="4">NAD(P)-dependent dehydrogenase, short-chain alcohol dehydrogenase family</fullName>
    </submittedName>
</protein>
<dbReference type="CDD" id="cd05355">
    <property type="entry name" value="SDR_c1"/>
    <property type="match status" value="1"/>
</dbReference>
<dbReference type="OrthoDB" id="9803333at2"/>
<dbReference type="GO" id="GO:0008206">
    <property type="term" value="P:bile acid metabolic process"/>
    <property type="evidence" value="ECO:0007669"/>
    <property type="project" value="UniProtKB-ARBA"/>
</dbReference>
<proteinExistence type="inferred from homology"/>
<dbReference type="PANTHER" id="PTHR48107:SF16">
    <property type="entry name" value="NADPH-DEPENDENT ALDEHYDE REDUCTASE 1, CHLOROPLASTIC"/>
    <property type="match status" value="1"/>
</dbReference>
<dbReference type="InterPro" id="IPR002347">
    <property type="entry name" value="SDR_fam"/>
</dbReference>
<gene>
    <name evidence="4" type="ORF">SAMN04487944_102128</name>
</gene>
<dbReference type="SUPFAM" id="SSF51735">
    <property type="entry name" value="NAD(P)-binding Rossmann-fold domains"/>
    <property type="match status" value="1"/>
</dbReference>
<dbReference type="AlphaFoldDB" id="A0A1H9MS18"/>
<feature type="region of interest" description="Disordered" evidence="3">
    <location>
        <begin position="1"/>
        <end position="40"/>
    </location>
</feature>
<evidence type="ECO:0000313" key="4">
    <source>
        <dbReference type="EMBL" id="SER26428.1"/>
    </source>
</evidence>
<dbReference type="PROSITE" id="PS00061">
    <property type="entry name" value="ADH_SHORT"/>
    <property type="match status" value="1"/>
</dbReference>
<name>A0A1H9MS18_9BACI</name>
<dbReference type="PRINTS" id="PR00081">
    <property type="entry name" value="GDHRDH"/>
</dbReference>
<keyword evidence="2" id="KW-0560">Oxidoreductase</keyword>
<dbReference type="PANTHER" id="PTHR48107">
    <property type="entry name" value="NADPH-DEPENDENT ALDEHYDE REDUCTASE-LIKE PROTEIN, CHLOROPLASTIC-RELATED"/>
    <property type="match status" value="1"/>
</dbReference>
<dbReference type="RefSeq" id="WP_089739141.1">
    <property type="nucleotide sequence ID" value="NZ_FOGL01000002.1"/>
</dbReference>
<dbReference type="InterPro" id="IPR020904">
    <property type="entry name" value="Sc_DH/Rdtase_CS"/>
</dbReference>
<dbReference type="PRINTS" id="PR00080">
    <property type="entry name" value="SDRFAMILY"/>
</dbReference>
<dbReference type="Gene3D" id="3.40.50.720">
    <property type="entry name" value="NAD(P)-binding Rossmann-like Domain"/>
    <property type="match status" value="1"/>
</dbReference>
<dbReference type="Proteomes" id="UP000199687">
    <property type="component" value="Unassembled WGS sequence"/>
</dbReference>
<evidence type="ECO:0000256" key="2">
    <source>
        <dbReference type="ARBA" id="ARBA00023002"/>
    </source>
</evidence>
<dbReference type="FunFam" id="3.40.50.720:FF:000084">
    <property type="entry name" value="Short-chain dehydrogenase reductase"/>
    <property type="match status" value="1"/>
</dbReference>
<dbReference type="InterPro" id="IPR036291">
    <property type="entry name" value="NAD(P)-bd_dom_sf"/>
</dbReference>
<dbReference type="Pfam" id="PF13561">
    <property type="entry name" value="adh_short_C2"/>
    <property type="match status" value="1"/>
</dbReference>
<sequence length="288" mass="31502">MKPQDMQNGSTPRQKQDRQPGIESEMNPLPHQPTDYKGSDKLKGKVALITGGDSGIGRAVSILYAKEGANLAISYLDEDKDAEETKKLVEQEGAECILLPGDIKDPDHCESLVSKTVEHFGKINILVNNAAVQFVREDILDISNEQLEEVFRTNFFSQFYLTKAAVRHMNAGDTIISTSSINSYRGHPVLIDYSATKGAITAFIRSIAQNLAKKGIRANSVAPGPVWTPLIPSSFDEDSVEEFGQDSLMGRPGQPSEHAWPYVMLASDESSFMTGQTIHINGGSWTSS</sequence>
<dbReference type="EMBL" id="FOGL01000002">
    <property type="protein sequence ID" value="SER26428.1"/>
    <property type="molecule type" value="Genomic_DNA"/>
</dbReference>
<evidence type="ECO:0000256" key="1">
    <source>
        <dbReference type="ARBA" id="ARBA00006484"/>
    </source>
</evidence>
<evidence type="ECO:0000256" key="3">
    <source>
        <dbReference type="SAM" id="MobiDB-lite"/>
    </source>
</evidence>
<keyword evidence="5" id="KW-1185">Reference proteome</keyword>
<evidence type="ECO:0000313" key="5">
    <source>
        <dbReference type="Proteomes" id="UP000199687"/>
    </source>
</evidence>
<organism evidence="4 5">
    <name type="scientific">Gracilibacillus ureilyticus</name>
    <dbReference type="NCBI Taxonomy" id="531814"/>
    <lineage>
        <taxon>Bacteria</taxon>
        <taxon>Bacillati</taxon>
        <taxon>Bacillota</taxon>
        <taxon>Bacilli</taxon>
        <taxon>Bacillales</taxon>
        <taxon>Bacillaceae</taxon>
        <taxon>Gracilibacillus</taxon>
    </lineage>
</organism>
<comment type="similarity">
    <text evidence="1">Belongs to the short-chain dehydrogenases/reductases (SDR) family.</text>
</comment>
<accession>A0A1H9MS18</accession>